<name>A0ABW6W0W8_9ACTN</name>
<proteinExistence type="predicted"/>
<keyword evidence="2" id="KW-1185">Reference proteome</keyword>
<evidence type="ECO:0000313" key="2">
    <source>
        <dbReference type="Proteomes" id="UP001602287"/>
    </source>
</evidence>
<protein>
    <submittedName>
        <fullName evidence="1">Uncharacterized protein</fullName>
    </submittedName>
</protein>
<sequence>MVGRLRALLGRGTRDQSEDSSDAQPFSPECMSLLELARMLAGREYSGRVASAYVEVVTFASADEIVAMLEVMLREDWIGLPVWARNLAFRLACLQRPEDVELLRLAAGDLNAFGPDWDAIATDLQRRADRLDAAQEEPTF</sequence>
<evidence type="ECO:0000313" key="1">
    <source>
        <dbReference type="EMBL" id="MFF5202792.1"/>
    </source>
</evidence>
<gene>
    <name evidence="1" type="ORF">ACFY3B_24615</name>
</gene>
<dbReference type="RefSeq" id="WP_245233576.1">
    <property type="nucleotide sequence ID" value="NZ_JBEZDH010000003.1"/>
</dbReference>
<accession>A0ABW6W0W8</accession>
<reference evidence="1 2" key="1">
    <citation type="submission" date="2024-10" db="EMBL/GenBank/DDBJ databases">
        <title>The Natural Products Discovery Center: Release of the First 8490 Sequenced Strains for Exploring Actinobacteria Biosynthetic Diversity.</title>
        <authorList>
            <person name="Kalkreuter E."/>
            <person name="Kautsar S.A."/>
            <person name="Yang D."/>
            <person name="Bader C.D."/>
            <person name="Teijaro C.N."/>
            <person name="Fluegel L."/>
            <person name="Davis C.M."/>
            <person name="Simpson J.R."/>
            <person name="Lauterbach L."/>
            <person name="Steele A.D."/>
            <person name="Gui C."/>
            <person name="Meng S."/>
            <person name="Li G."/>
            <person name="Viehrig K."/>
            <person name="Ye F."/>
            <person name="Su P."/>
            <person name="Kiefer A.F."/>
            <person name="Nichols A."/>
            <person name="Cepeda A.J."/>
            <person name="Yan W."/>
            <person name="Fan B."/>
            <person name="Jiang Y."/>
            <person name="Adhikari A."/>
            <person name="Zheng C.-J."/>
            <person name="Schuster L."/>
            <person name="Cowan T.M."/>
            <person name="Smanski M.J."/>
            <person name="Chevrette M.G."/>
            <person name="De Carvalho L.P.S."/>
            <person name="Shen B."/>
        </authorList>
    </citation>
    <scope>NUCLEOTIDE SEQUENCE [LARGE SCALE GENOMIC DNA]</scope>
    <source>
        <strain evidence="1 2">NPDC000140</strain>
    </source>
</reference>
<dbReference type="Proteomes" id="UP001602287">
    <property type="component" value="Unassembled WGS sequence"/>
</dbReference>
<organism evidence="1 2">
    <name type="scientific">Micromonospora parva</name>
    <dbReference type="NCBI Taxonomy" id="1464048"/>
    <lineage>
        <taxon>Bacteria</taxon>
        <taxon>Bacillati</taxon>
        <taxon>Actinomycetota</taxon>
        <taxon>Actinomycetes</taxon>
        <taxon>Micromonosporales</taxon>
        <taxon>Micromonosporaceae</taxon>
        <taxon>Micromonospora</taxon>
    </lineage>
</organism>
<dbReference type="EMBL" id="JBIAZM010000010">
    <property type="protein sequence ID" value="MFF5202792.1"/>
    <property type="molecule type" value="Genomic_DNA"/>
</dbReference>
<comment type="caution">
    <text evidence="1">The sequence shown here is derived from an EMBL/GenBank/DDBJ whole genome shotgun (WGS) entry which is preliminary data.</text>
</comment>